<evidence type="ECO:0000313" key="5">
    <source>
        <dbReference type="Proteomes" id="UP000736672"/>
    </source>
</evidence>
<sequence length="175" mass="19721">MNFNAGNSTQPNDYDASTLGLPIPLLVVFVVIIAIAFVFLILYVIPSKFLRSMCTLMNESHLVKVLSISRQPRRDVESAKGTSRESIDAQTLNEANPSQKYKQVDCFNRQATCASAQSSSAEVCVICLEVLVDGDNVRRLKCKHLFHMSCIDSWFQKHHIDCPLCKSIFIPKQRR</sequence>
<organism evidence="4 5">
    <name type="scientific">Fusarium solani</name>
    <name type="common">Filamentous fungus</name>
    <dbReference type="NCBI Taxonomy" id="169388"/>
    <lineage>
        <taxon>Eukaryota</taxon>
        <taxon>Fungi</taxon>
        <taxon>Dikarya</taxon>
        <taxon>Ascomycota</taxon>
        <taxon>Pezizomycotina</taxon>
        <taxon>Sordariomycetes</taxon>
        <taxon>Hypocreomycetidae</taxon>
        <taxon>Hypocreales</taxon>
        <taxon>Nectriaceae</taxon>
        <taxon>Fusarium</taxon>
        <taxon>Fusarium solani species complex</taxon>
    </lineage>
</organism>
<protein>
    <recommendedName>
        <fullName evidence="3">RING-type domain-containing protein</fullName>
    </recommendedName>
</protein>
<dbReference type="Proteomes" id="UP000736672">
    <property type="component" value="Unassembled WGS sequence"/>
</dbReference>
<dbReference type="InterPro" id="IPR013083">
    <property type="entry name" value="Znf_RING/FYVE/PHD"/>
</dbReference>
<keyword evidence="1" id="KW-0862">Zinc</keyword>
<dbReference type="OrthoDB" id="5016832at2759"/>
<dbReference type="PROSITE" id="PS50089">
    <property type="entry name" value="ZF_RING_2"/>
    <property type="match status" value="1"/>
</dbReference>
<dbReference type="PANTHER" id="PTHR45676:SF159">
    <property type="entry name" value="RING-H2 FINGER PROTEIN ATL51"/>
    <property type="match status" value="1"/>
</dbReference>
<evidence type="ECO:0000313" key="4">
    <source>
        <dbReference type="EMBL" id="KAH7248157.1"/>
    </source>
</evidence>
<dbReference type="Pfam" id="PF13639">
    <property type="entry name" value="zf-RING_2"/>
    <property type="match status" value="1"/>
</dbReference>
<evidence type="ECO:0000256" key="1">
    <source>
        <dbReference type="PROSITE-ProRule" id="PRU00175"/>
    </source>
</evidence>
<dbReference type="EMBL" id="JAGTJS010000014">
    <property type="protein sequence ID" value="KAH7248157.1"/>
    <property type="molecule type" value="Genomic_DNA"/>
</dbReference>
<gene>
    <name evidence="4" type="ORF">B0J15DRAFT_468192</name>
</gene>
<dbReference type="GO" id="GO:0016567">
    <property type="term" value="P:protein ubiquitination"/>
    <property type="evidence" value="ECO:0007669"/>
    <property type="project" value="TreeGrafter"/>
</dbReference>
<dbReference type="SMART" id="SM00184">
    <property type="entry name" value="RING"/>
    <property type="match status" value="1"/>
</dbReference>
<dbReference type="PANTHER" id="PTHR45676">
    <property type="entry name" value="RING-H2 FINGER PROTEIN ATL51-RELATED"/>
    <property type="match status" value="1"/>
</dbReference>
<comment type="caution">
    <text evidence="4">The sequence shown here is derived from an EMBL/GenBank/DDBJ whole genome shotgun (WGS) entry which is preliminary data.</text>
</comment>
<proteinExistence type="predicted"/>
<keyword evidence="5" id="KW-1185">Reference proteome</keyword>
<dbReference type="Gene3D" id="3.30.40.10">
    <property type="entry name" value="Zinc/RING finger domain, C3HC4 (zinc finger)"/>
    <property type="match status" value="1"/>
</dbReference>
<keyword evidence="2" id="KW-0472">Membrane</keyword>
<accession>A0A9P9K3S3</accession>
<dbReference type="SUPFAM" id="SSF57850">
    <property type="entry name" value="RING/U-box"/>
    <property type="match status" value="1"/>
</dbReference>
<feature type="domain" description="RING-type" evidence="3">
    <location>
        <begin position="124"/>
        <end position="166"/>
    </location>
</feature>
<keyword evidence="2" id="KW-1133">Transmembrane helix</keyword>
<keyword evidence="1" id="KW-0479">Metal-binding</keyword>
<evidence type="ECO:0000256" key="2">
    <source>
        <dbReference type="SAM" id="Phobius"/>
    </source>
</evidence>
<keyword evidence="1" id="KW-0863">Zinc-finger</keyword>
<feature type="transmembrane region" description="Helical" evidence="2">
    <location>
        <begin position="23"/>
        <end position="45"/>
    </location>
</feature>
<reference evidence="4" key="1">
    <citation type="journal article" date="2021" name="Nat. Commun.">
        <title>Genetic determinants of endophytism in the Arabidopsis root mycobiome.</title>
        <authorList>
            <person name="Mesny F."/>
            <person name="Miyauchi S."/>
            <person name="Thiergart T."/>
            <person name="Pickel B."/>
            <person name="Atanasova L."/>
            <person name="Karlsson M."/>
            <person name="Huettel B."/>
            <person name="Barry K.W."/>
            <person name="Haridas S."/>
            <person name="Chen C."/>
            <person name="Bauer D."/>
            <person name="Andreopoulos W."/>
            <person name="Pangilinan J."/>
            <person name="LaButti K."/>
            <person name="Riley R."/>
            <person name="Lipzen A."/>
            <person name="Clum A."/>
            <person name="Drula E."/>
            <person name="Henrissat B."/>
            <person name="Kohler A."/>
            <person name="Grigoriev I.V."/>
            <person name="Martin F.M."/>
            <person name="Hacquard S."/>
        </authorList>
    </citation>
    <scope>NUCLEOTIDE SEQUENCE</scope>
    <source>
        <strain evidence="4">FSSC 5 MPI-SDFR-AT-0091</strain>
    </source>
</reference>
<dbReference type="CDD" id="cd16448">
    <property type="entry name" value="RING-H2"/>
    <property type="match status" value="1"/>
</dbReference>
<dbReference type="AlphaFoldDB" id="A0A9P9K3S3"/>
<dbReference type="GO" id="GO:0008270">
    <property type="term" value="F:zinc ion binding"/>
    <property type="evidence" value="ECO:0007669"/>
    <property type="project" value="UniProtKB-KW"/>
</dbReference>
<evidence type="ECO:0000259" key="3">
    <source>
        <dbReference type="PROSITE" id="PS50089"/>
    </source>
</evidence>
<dbReference type="InterPro" id="IPR001841">
    <property type="entry name" value="Znf_RING"/>
</dbReference>
<keyword evidence="2" id="KW-0812">Transmembrane</keyword>
<name>A0A9P9K3S3_FUSSL</name>